<dbReference type="PROSITE" id="PS01109">
    <property type="entry name" value="RIBOSOMAL_L10"/>
    <property type="match status" value="1"/>
</dbReference>
<dbReference type="FunCoup" id="A0A1B1YVE3">
    <property type="interactions" value="603"/>
</dbReference>
<evidence type="ECO:0000313" key="7">
    <source>
        <dbReference type="EMBL" id="ANX04751.1"/>
    </source>
</evidence>
<keyword evidence="6" id="KW-0699">rRNA-binding</keyword>
<dbReference type="KEGG" id="gbi:PG2T_11650"/>
<dbReference type="AlphaFoldDB" id="A0A1B1YVE3"/>
<comment type="similarity">
    <text evidence="2 6">Belongs to the universal ribosomal protein uL10 family.</text>
</comment>
<dbReference type="InterPro" id="IPR047865">
    <property type="entry name" value="Ribosomal_uL10_bac_type"/>
</dbReference>
<dbReference type="InterPro" id="IPR043141">
    <property type="entry name" value="Ribosomal_uL10-like_sf"/>
</dbReference>
<dbReference type="GO" id="GO:0015934">
    <property type="term" value="C:large ribosomal subunit"/>
    <property type="evidence" value="ECO:0007669"/>
    <property type="project" value="InterPro"/>
</dbReference>
<dbReference type="PANTHER" id="PTHR11560">
    <property type="entry name" value="39S RIBOSOMAL PROTEIN L10, MITOCHONDRIAL"/>
    <property type="match status" value="1"/>
</dbReference>
<evidence type="ECO:0000256" key="4">
    <source>
        <dbReference type="ARBA" id="ARBA00023274"/>
    </source>
</evidence>
<dbReference type="Gene3D" id="6.10.250.2350">
    <property type="match status" value="2"/>
</dbReference>
<keyword evidence="8" id="KW-1185">Reference proteome</keyword>
<comment type="function">
    <text evidence="1 6">Forms part of the ribosomal stalk, playing a central role in the interaction of the ribosome with GTP-bound translation factors.</text>
</comment>
<keyword evidence="4 6" id="KW-0687">Ribonucleoprotein</keyword>
<dbReference type="InParanoid" id="A0A1B1YVE3"/>
<protein>
    <recommendedName>
        <fullName evidence="5 6">Large ribosomal subunit protein uL10</fullName>
    </recommendedName>
</protein>
<evidence type="ECO:0000256" key="1">
    <source>
        <dbReference type="ARBA" id="ARBA00002633"/>
    </source>
</evidence>
<dbReference type="Pfam" id="PF00466">
    <property type="entry name" value="Ribosomal_L10"/>
    <property type="match status" value="1"/>
</dbReference>
<evidence type="ECO:0000256" key="3">
    <source>
        <dbReference type="ARBA" id="ARBA00022980"/>
    </source>
</evidence>
<dbReference type="InterPro" id="IPR002363">
    <property type="entry name" value="Ribosomal_uL10_CS_bac"/>
</dbReference>
<dbReference type="CDD" id="cd05797">
    <property type="entry name" value="Ribosomal_L10"/>
    <property type="match status" value="1"/>
</dbReference>
<keyword evidence="3 6" id="KW-0689">Ribosomal protein</keyword>
<sequence length="174" mass="18616">MASILETKQAIVSEVAAVAATAPVLVGLDLSGLTVRQVTGLRREARKADVYLKVVKNTLLRRAVEGTGFECVREAARGPLMVAFSRGEPGAAARMVRDFRKANPKAEVRLVAVAGRLLRPEDLDAVAKLPTRDEAIAQLMGVMKAPIAKLVRVLAAPNSKLVRTLAAVRDQKQG</sequence>
<dbReference type="RefSeq" id="WP_068805596.1">
    <property type="nucleotide sequence ID" value="NZ_CP014671.1"/>
</dbReference>
<name>A0A1B1YVE3_9GAMM</name>
<accession>A0A1B1YVE3</accession>
<dbReference type="InterPro" id="IPR001790">
    <property type="entry name" value="Ribosomal_uL10"/>
</dbReference>
<evidence type="ECO:0000313" key="8">
    <source>
        <dbReference type="Proteomes" id="UP000092952"/>
    </source>
</evidence>
<dbReference type="GO" id="GO:0070180">
    <property type="term" value="F:large ribosomal subunit rRNA binding"/>
    <property type="evidence" value="ECO:0007669"/>
    <property type="project" value="UniProtKB-UniRule"/>
</dbReference>
<evidence type="ECO:0000256" key="6">
    <source>
        <dbReference type="HAMAP-Rule" id="MF_00362"/>
    </source>
</evidence>
<dbReference type="Gene3D" id="3.30.70.1730">
    <property type="match status" value="1"/>
</dbReference>
<keyword evidence="6" id="KW-0694">RNA-binding</keyword>
<dbReference type="InterPro" id="IPR022973">
    <property type="entry name" value="Ribosomal_uL10_bac"/>
</dbReference>
<dbReference type="GO" id="GO:0003735">
    <property type="term" value="F:structural constituent of ribosome"/>
    <property type="evidence" value="ECO:0007669"/>
    <property type="project" value="InterPro"/>
</dbReference>
<organism evidence="7 8">
    <name type="scientific">Immundisolibacter cernigliae</name>
    <dbReference type="NCBI Taxonomy" id="1810504"/>
    <lineage>
        <taxon>Bacteria</taxon>
        <taxon>Pseudomonadati</taxon>
        <taxon>Pseudomonadota</taxon>
        <taxon>Gammaproteobacteria</taxon>
        <taxon>Immundisolibacterales</taxon>
        <taxon>Immundisolibacteraceae</taxon>
        <taxon>Immundisolibacter</taxon>
    </lineage>
</organism>
<dbReference type="SUPFAM" id="SSF160369">
    <property type="entry name" value="Ribosomal protein L10-like"/>
    <property type="match status" value="1"/>
</dbReference>
<gene>
    <name evidence="6" type="primary">rplJ</name>
    <name evidence="7" type="ORF">PG2T_11650</name>
</gene>
<dbReference type="HAMAP" id="MF_00362">
    <property type="entry name" value="Ribosomal_uL10"/>
    <property type="match status" value="1"/>
</dbReference>
<dbReference type="OrthoDB" id="9808307at2"/>
<proteinExistence type="inferred from homology"/>
<reference evidence="8" key="1">
    <citation type="submission" date="2016-03" db="EMBL/GenBank/DDBJ databases">
        <title>Complete genome sequence of Solimmundus cernigliae, representing a novel lineage of polycyclic aromatic hydrocarbon degraders within the Gammaproteobacteria.</title>
        <authorList>
            <person name="Singleton D.R."/>
            <person name="Dickey A.N."/>
            <person name="Scholl E.H."/>
            <person name="Wright F.A."/>
            <person name="Aitken M.D."/>
        </authorList>
    </citation>
    <scope>NUCLEOTIDE SEQUENCE [LARGE SCALE GENOMIC DNA]</scope>
    <source>
        <strain evidence="8">TR3.2</strain>
    </source>
</reference>
<dbReference type="NCBIfam" id="NF000955">
    <property type="entry name" value="PRK00099.1-1"/>
    <property type="match status" value="1"/>
</dbReference>
<dbReference type="Proteomes" id="UP000092952">
    <property type="component" value="Chromosome"/>
</dbReference>
<dbReference type="GO" id="GO:0006412">
    <property type="term" value="P:translation"/>
    <property type="evidence" value="ECO:0007669"/>
    <property type="project" value="UniProtKB-UniRule"/>
</dbReference>
<evidence type="ECO:0000256" key="5">
    <source>
        <dbReference type="ARBA" id="ARBA00035202"/>
    </source>
</evidence>
<dbReference type="STRING" id="1810504.PG2T_11650"/>
<evidence type="ECO:0000256" key="2">
    <source>
        <dbReference type="ARBA" id="ARBA00008889"/>
    </source>
</evidence>
<comment type="subunit">
    <text evidence="6">Part of the ribosomal stalk of the 50S ribosomal subunit. The N-terminus interacts with L11 and the large rRNA to form the base of the stalk. The C-terminus forms an elongated spine to which L12 dimers bind in a sequential fashion forming a multimeric L10(L12)X complex.</text>
</comment>
<dbReference type="EMBL" id="CP014671">
    <property type="protein sequence ID" value="ANX04751.1"/>
    <property type="molecule type" value="Genomic_DNA"/>
</dbReference>